<protein>
    <submittedName>
        <fullName evidence="7">Amidohydrolase</fullName>
    </submittedName>
</protein>
<dbReference type="Proteomes" id="UP000234384">
    <property type="component" value="Unassembled WGS sequence"/>
</dbReference>
<evidence type="ECO:0000313" key="8">
    <source>
        <dbReference type="Proteomes" id="UP000234384"/>
    </source>
</evidence>
<dbReference type="GO" id="GO:0009085">
    <property type="term" value="P:lysine biosynthetic process"/>
    <property type="evidence" value="ECO:0007669"/>
    <property type="project" value="UniProtKB-KW"/>
</dbReference>
<sequence length="399" mass="44090">MNPKLLLQLAQQILPQTIQWRRALHQIPELGLELPKTVAYVCSVLDELGIEYDSHYIDGNGIVALIHGEQSSNKVLALRADMDGLPIEEDTGMDFASTNGAMHACGHDAHTAVLLSVAAILSQHRDQFAGTVKLIFQPGEEYPGGALPMIKEGALENPTVTRIYGMHQGQLDSQQPEGTIGLIEGPMMASMDRFLIEVQGKGYHGAYPELSHDPIVATGQLITALQTIKSRNISAFDPSILSITRIQGGFNQNIIPDTVELEGTVRTYSNQLRENIHHRIQGIADGVAQAFDVQCKVTYDYKYPAIINTPEAVEEAHQVLEEVLGEDVLYTLPQPLMSSEDFAFYLEEVPGAFIYLSNPGHIEGQFHGHHHPKFDINEDYLELAIQTFLVLTLDYLKTA</sequence>
<dbReference type="SUPFAM" id="SSF55031">
    <property type="entry name" value="Bacterial exopeptidase dimerisation domain"/>
    <property type="match status" value="1"/>
</dbReference>
<dbReference type="EMBL" id="PKHE01000005">
    <property type="protein sequence ID" value="PKY89681.1"/>
    <property type="molecule type" value="Genomic_DNA"/>
</dbReference>
<dbReference type="GO" id="GO:0050118">
    <property type="term" value="F:N-acetyldiaminopimelate deacetylase activity"/>
    <property type="evidence" value="ECO:0007669"/>
    <property type="project" value="UniProtKB-ARBA"/>
</dbReference>
<dbReference type="SUPFAM" id="SSF53187">
    <property type="entry name" value="Zn-dependent exopeptidases"/>
    <property type="match status" value="1"/>
</dbReference>
<evidence type="ECO:0000313" key="7">
    <source>
        <dbReference type="EMBL" id="PKY89681.1"/>
    </source>
</evidence>
<keyword evidence="5" id="KW-0464">Manganese</keyword>
<feature type="binding site" evidence="5">
    <location>
        <position position="167"/>
    </location>
    <ligand>
        <name>Mn(2+)</name>
        <dbReference type="ChEBI" id="CHEBI:29035"/>
        <label>2</label>
    </ligand>
</feature>
<proteinExistence type="predicted"/>
<dbReference type="CDD" id="cd03886">
    <property type="entry name" value="M20_Acy1"/>
    <property type="match status" value="1"/>
</dbReference>
<evidence type="ECO:0000256" key="2">
    <source>
        <dbReference type="ARBA" id="ARBA00022801"/>
    </source>
</evidence>
<feature type="binding site" evidence="5">
    <location>
        <position position="107"/>
    </location>
    <ligand>
        <name>Mn(2+)</name>
        <dbReference type="ChEBI" id="CHEBI:29035"/>
        <label>2</label>
    </ligand>
</feature>
<dbReference type="FunFam" id="3.30.70.360:FF:000001">
    <property type="entry name" value="N-acetyldiaminopimelate deacetylase"/>
    <property type="match status" value="1"/>
</dbReference>
<evidence type="ECO:0000256" key="3">
    <source>
        <dbReference type="ARBA" id="ARBA00022915"/>
    </source>
</evidence>
<dbReference type="InterPro" id="IPR036264">
    <property type="entry name" value="Bact_exopeptidase_dim_dom"/>
</dbReference>
<dbReference type="AlphaFoldDB" id="A0A2I1K229"/>
<evidence type="ECO:0000256" key="1">
    <source>
        <dbReference type="ARBA" id="ARBA00022605"/>
    </source>
</evidence>
<dbReference type="InterPro" id="IPR017439">
    <property type="entry name" value="Amidohydrolase"/>
</dbReference>
<dbReference type="RefSeq" id="WP_101954001.1">
    <property type="nucleotide sequence ID" value="NZ_PKHE01000005.1"/>
</dbReference>
<accession>A0A2I1K229</accession>
<keyword evidence="5" id="KW-0479">Metal-binding</keyword>
<keyword evidence="2 7" id="KW-0378">Hydrolase</keyword>
<feature type="binding site" evidence="5">
    <location>
        <position position="370"/>
    </location>
    <ligand>
        <name>Mn(2+)</name>
        <dbReference type="ChEBI" id="CHEBI:29035"/>
        <label>2</label>
    </ligand>
</feature>
<dbReference type="NCBIfam" id="TIGR01891">
    <property type="entry name" value="amidohydrolases"/>
    <property type="match status" value="1"/>
</dbReference>
<keyword evidence="3" id="KW-0220">Diaminopimelate biosynthesis</keyword>
<dbReference type="Pfam" id="PF07687">
    <property type="entry name" value="M20_dimer"/>
    <property type="match status" value="1"/>
</dbReference>
<name>A0A2I1K229_9LACT</name>
<feature type="domain" description="Peptidase M20 dimerisation" evidence="6">
    <location>
        <begin position="194"/>
        <end position="285"/>
    </location>
</feature>
<dbReference type="Pfam" id="PF01546">
    <property type="entry name" value="Peptidase_M20"/>
    <property type="match status" value="1"/>
</dbReference>
<comment type="caution">
    <text evidence="7">The sequence shown here is derived from an EMBL/GenBank/DDBJ whole genome shotgun (WGS) entry which is preliminary data.</text>
</comment>
<reference evidence="7 8" key="1">
    <citation type="submission" date="2017-12" db="EMBL/GenBank/DDBJ databases">
        <title>Phylogenetic diversity of female urinary microbiome.</title>
        <authorList>
            <person name="Thomas-White K."/>
            <person name="Wolfe A.J."/>
        </authorList>
    </citation>
    <scope>NUCLEOTIDE SEQUENCE [LARGE SCALE GENOMIC DNA]</scope>
    <source>
        <strain evidence="7 8">UMB0898</strain>
    </source>
</reference>
<dbReference type="PANTHER" id="PTHR11014:SF63">
    <property type="entry name" value="METALLOPEPTIDASE, PUTATIVE (AFU_ORTHOLOGUE AFUA_6G09600)-RELATED"/>
    <property type="match status" value="1"/>
</dbReference>
<dbReference type="OrthoDB" id="9776731at2"/>
<evidence type="ECO:0000256" key="4">
    <source>
        <dbReference type="ARBA" id="ARBA00023154"/>
    </source>
</evidence>
<dbReference type="GO" id="GO:0046872">
    <property type="term" value="F:metal ion binding"/>
    <property type="evidence" value="ECO:0007669"/>
    <property type="project" value="UniProtKB-KW"/>
</dbReference>
<comment type="cofactor">
    <cofactor evidence="5">
        <name>Mn(2+)</name>
        <dbReference type="ChEBI" id="CHEBI:29035"/>
    </cofactor>
    <text evidence="5">The Mn(2+) ion enhances activity.</text>
</comment>
<dbReference type="InterPro" id="IPR002933">
    <property type="entry name" value="Peptidase_M20"/>
</dbReference>
<evidence type="ECO:0000256" key="5">
    <source>
        <dbReference type="PIRSR" id="PIRSR005962-1"/>
    </source>
</evidence>
<dbReference type="PANTHER" id="PTHR11014">
    <property type="entry name" value="PEPTIDASE M20 FAMILY MEMBER"/>
    <property type="match status" value="1"/>
</dbReference>
<dbReference type="Gene3D" id="3.30.70.360">
    <property type="match status" value="1"/>
</dbReference>
<dbReference type="InterPro" id="IPR011650">
    <property type="entry name" value="Peptidase_M20_dimer"/>
</dbReference>
<feature type="binding site" evidence="5">
    <location>
        <position position="141"/>
    </location>
    <ligand>
        <name>Mn(2+)</name>
        <dbReference type="ChEBI" id="CHEBI:29035"/>
        <label>2</label>
    </ligand>
</feature>
<evidence type="ECO:0000259" key="6">
    <source>
        <dbReference type="Pfam" id="PF07687"/>
    </source>
</evidence>
<gene>
    <name evidence="7" type="ORF">CYJ57_02945</name>
</gene>
<keyword evidence="1" id="KW-0028">Amino-acid biosynthesis</keyword>
<organism evidence="7 8">
    <name type="scientific">Falseniella ignava</name>
    <dbReference type="NCBI Taxonomy" id="137730"/>
    <lineage>
        <taxon>Bacteria</taxon>
        <taxon>Bacillati</taxon>
        <taxon>Bacillota</taxon>
        <taxon>Bacilli</taxon>
        <taxon>Lactobacillales</taxon>
        <taxon>Aerococcaceae</taxon>
        <taxon>Falseniella</taxon>
    </lineage>
</organism>
<dbReference type="GO" id="GO:0019877">
    <property type="term" value="P:diaminopimelate biosynthetic process"/>
    <property type="evidence" value="ECO:0007669"/>
    <property type="project" value="UniProtKB-KW"/>
</dbReference>
<feature type="binding site" evidence="5">
    <location>
        <position position="105"/>
    </location>
    <ligand>
        <name>Mn(2+)</name>
        <dbReference type="ChEBI" id="CHEBI:29035"/>
        <label>2</label>
    </ligand>
</feature>
<dbReference type="PIRSF" id="PIRSF005962">
    <property type="entry name" value="Pept_M20D_amidohydro"/>
    <property type="match status" value="1"/>
</dbReference>
<dbReference type="Gene3D" id="3.40.630.10">
    <property type="entry name" value="Zn peptidases"/>
    <property type="match status" value="1"/>
</dbReference>
<keyword evidence="4" id="KW-0457">Lysine biosynthesis</keyword>